<dbReference type="InterPro" id="IPR009075">
    <property type="entry name" value="AcylCo_DH/oxidase_C"/>
</dbReference>
<dbReference type="InterPro" id="IPR046373">
    <property type="entry name" value="Acyl-CoA_Oxase/DH_mid-dom_sf"/>
</dbReference>
<sequence>VRLEETPEQRSLRAELRSYFAELMTDEVRDALRGGHEASAVRRSVIRRLGSDRMLGLGWPTEYGGGGRPATDQFILFDEAQRANCPMPFVTLNTVGPTLIEFGNDNQKQRFLPGILTGEVVFAIGYSEPAAGTDLASLRTQAVRDGDEWVINGSKIYTSGANEADYIWLACRTDPEARKHKGISLLIVPTDLTGFSWTPIVTVGGGPTTSTYYDDVRVPDTNLVGEVNGGWSMITTQLNHERVGLAATSALSFRLYDNTVAWAADTAAPEGGRVIDRPWVQLDLARCHAELEALRLLNWRMTIDVERGRLTADRSSAVKVYGTEAAVRIYERLLGIVGPEGRVRGGQAGAVLRGELERAGRAAQINTFGGGVNEVMRELVAWMGLGMTRTSRQA</sequence>
<accession>A0A381SD38</accession>
<comment type="similarity">
    <text evidence="2">Belongs to the acyl-CoA dehydrogenase family.</text>
</comment>
<gene>
    <name evidence="9" type="ORF">METZ01_LOCUS53051</name>
</gene>
<dbReference type="Pfam" id="PF02771">
    <property type="entry name" value="Acyl-CoA_dh_N"/>
    <property type="match status" value="1"/>
</dbReference>
<dbReference type="InterPro" id="IPR006091">
    <property type="entry name" value="Acyl-CoA_Oxase/DH_mid-dom"/>
</dbReference>
<dbReference type="Gene3D" id="1.20.140.10">
    <property type="entry name" value="Butyryl-CoA Dehydrogenase, subunit A, domain 3"/>
    <property type="match status" value="1"/>
</dbReference>
<keyword evidence="4" id="KW-0274">FAD</keyword>
<keyword evidence="5" id="KW-0560">Oxidoreductase</keyword>
<dbReference type="InterPro" id="IPR037069">
    <property type="entry name" value="AcylCoA_DH/ox_N_sf"/>
</dbReference>
<evidence type="ECO:0008006" key="10">
    <source>
        <dbReference type="Google" id="ProtNLM"/>
    </source>
</evidence>
<reference evidence="9" key="1">
    <citation type="submission" date="2018-05" db="EMBL/GenBank/DDBJ databases">
        <authorList>
            <person name="Lanie J.A."/>
            <person name="Ng W.-L."/>
            <person name="Kazmierczak K.M."/>
            <person name="Andrzejewski T.M."/>
            <person name="Davidsen T.M."/>
            <person name="Wayne K.J."/>
            <person name="Tettelin H."/>
            <person name="Glass J.I."/>
            <person name="Rusch D."/>
            <person name="Podicherti R."/>
            <person name="Tsui H.-C.T."/>
            <person name="Winkler M.E."/>
        </authorList>
    </citation>
    <scope>NUCLEOTIDE SEQUENCE</scope>
</reference>
<protein>
    <recommendedName>
        <fullName evidence="10">Acyl-CoA dehydrogenase</fullName>
    </recommendedName>
</protein>
<dbReference type="SUPFAM" id="SSF56645">
    <property type="entry name" value="Acyl-CoA dehydrogenase NM domain-like"/>
    <property type="match status" value="1"/>
</dbReference>
<dbReference type="EMBL" id="UINC01002776">
    <property type="protein sequence ID" value="SVA00197.1"/>
    <property type="molecule type" value="Genomic_DNA"/>
</dbReference>
<proteinExistence type="inferred from homology"/>
<evidence type="ECO:0000259" key="7">
    <source>
        <dbReference type="Pfam" id="PF02770"/>
    </source>
</evidence>
<dbReference type="Gene3D" id="2.40.110.10">
    <property type="entry name" value="Butyryl-CoA Dehydrogenase, subunit A, domain 2"/>
    <property type="match status" value="1"/>
</dbReference>
<name>A0A381SD38_9ZZZZ</name>
<feature type="domain" description="Acyl-CoA dehydrogenase/oxidase C-terminal" evidence="6">
    <location>
        <begin position="228"/>
        <end position="381"/>
    </location>
</feature>
<dbReference type="InterPro" id="IPR052161">
    <property type="entry name" value="Mycobact_Acyl-CoA_DH"/>
</dbReference>
<feature type="domain" description="Acyl-CoA oxidase/dehydrogenase middle" evidence="7">
    <location>
        <begin position="123"/>
        <end position="215"/>
    </location>
</feature>
<comment type="cofactor">
    <cofactor evidence="1">
        <name>FAD</name>
        <dbReference type="ChEBI" id="CHEBI:57692"/>
    </cofactor>
</comment>
<evidence type="ECO:0000256" key="3">
    <source>
        <dbReference type="ARBA" id="ARBA00022630"/>
    </source>
</evidence>
<dbReference type="Gene3D" id="1.10.540.10">
    <property type="entry name" value="Acyl-CoA dehydrogenase/oxidase, N-terminal domain"/>
    <property type="match status" value="1"/>
</dbReference>
<evidence type="ECO:0000256" key="4">
    <source>
        <dbReference type="ARBA" id="ARBA00022827"/>
    </source>
</evidence>
<dbReference type="InterPro" id="IPR013786">
    <property type="entry name" value="AcylCoA_DH/ox_N"/>
</dbReference>
<evidence type="ECO:0000313" key="9">
    <source>
        <dbReference type="EMBL" id="SVA00197.1"/>
    </source>
</evidence>
<organism evidence="9">
    <name type="scientific">marine metagenome</name>
    <dbReference type="NCBI Taxonomy" id="408172"/>
    <lineage>
        <taxon>unclassified sequences</taxon>
        <taxon>metagenomes</taxon>
        <taxon>ecological metagenomes</taxon>
    </lineage>
</organism>
<evidence type="ECO:0000259" key="8">
    <source>
        <dbReference type="Pfam" id="PF02771"/>
    </source>
</evidence>
<dbReference type="PANTHER" id="PTHR43292:SF3">
    <property type="entry name" value="ACYL-COA DEHYDROGENASE FADE29"/>
    <property type="match status" value="1"/>
</dbReference>
<dbReference type="PANTHER" id="PTHR43292">
    <property type="entry name" value="ACYL-COA DEHYDROGENASE"/>
    <property type="match status" value="1"/>
</dbReference>
<feature type="domain" description="Acyl-CoA dehydrogenase/oxidase N-terminal" evidence="8">
    <location>
        <begin position="6"/>
        <end position="119"/>
    </location>
</feature>
<dbReference type="AlphaFoldDB" id="A0A381SD38"/>
<dbReference type="Pfam" id="PF00441">
    <property type="entry name" value="Acyl-CoA_dh_1"/>
    <property type="match status" value="1"/>
</dbReference>
<evidence type="ECO:0000256" key="5">
    <source>
        <dbReference type="ARBA" id="ARBA00023002"/>
    </source>
</evidence>
<dbReference type="Pfam" id="PF02770">
    <property type="entry name" value="Acyl-CoA_dh_M"/>
    <property type="match status" value="1"/>
</dbReference>
<feature type="non-terminal residue" evidence="9">
    <location>
        <position position="1"/>
    </location>
</feature>
<dbReference type="GO" id="GO:0016627">
    <property type="term" value="F:oxidoreductase activity, acting on the CH-CH group of donors"/>
    <property type="evidence" value="ECO:0007669"/>
    <property type="project" value="InterPro"/>
</dbReference>
<evidence type="ECO:0000256" key="2">
    <source>
        <dbReference type="ARBA" id="ARBA00009347"/>
    </source>
</evidence>
<dbReference type="FunFam" id="2.40.110.10:FF:000002">
    <property type="entry name" value="Acyl-CoA dehydrogenase fadE12"/>
    <property type="match status" value="1"/>
</dbReference>
<dbReference type="GO" id="GO:0050660">
    <property type="term" value="F:flavin adenine dinucleotide binding"/>
    <property type="evidence" value="ECO:0007669"/>
    <property type="project" value="InterPro"/>
</dbReference>
<dbReference type="SUPFAM" id="SSF47203">
    <property type="entry name" value="Acyl-CoA dehydrogenase C-terminal domain-like"/>
    <property type="match status" value="1"/>
</dbReference>
<keyword evidence="3" id="KW-0285">Flavoprotein</keyword>
<dbReference type="InterPro" id="IPR009100">
    <property type="entry name" value="AcylCoA_DH/oxidase_NM_dom_sf"/>
</dbReference>
<dbReference type="GO" id="GO:0005886">
    <property type="term" value="C:plasma membrane"/>
    <property type="evidence" value="ECO:0007669"/>
    <property type="project" value="TreeGrafter"/>
</dbReference>
<dbReference type="InterPro" id="IPR036250">
    <property type="entry name" value="AcylCo_DH-like_C"/>
</dbReference>
<evidence type="ECO:0000256" key="1">
    <source>
        <dbReference type="ARBA" id="ARBA00001974"/>
    </source>
</evidence>
<evidence type="ECO:0000259" key="6">
    <source>
        <dbReference type="Pfam" id="PF00441"/>
    </source>
</evidence>